<dbReference type="CDD" id="cd07988">
    <property type="entry name" value="LPLAT_ABO13168-like"/>
    <property type="match status" value="1"/>
</dbReference>
<dbReference type="SUPFAM" id="SSF69593">
    <property type="entry name" value="Glycerol-3-phosphate (1)-acyltransferase"/>
    <property type="match status" value="1"/>
</dbReference>
<dbReference type="InterPro" id="IPR002123">
    <property type="entry name" value="Plipid/glycerol_acylTrfase"/>
</dbReference>
<proteinExistence type="predicted"/>
<keyword evidence="6" id="KW-1185">Reference proteome</keyword>
<keyword evidence="2 5" id="KW-0808">Transferase</keyword>
<dbReference type="GO" id="GO:0003841">
    <property type="term" value="F:1-acylglycerol-3-phosphate O-acyltransferase activity"/>
    <property type="evidence" value="ECO:0007669"/>
    <property type="project" value="TreeGrafter"/>
</dbReference>
<gene>
    <name evidence="5" type="ORF">C8D97_10820</name>
</gene>
<evidence type="ECO:0000313" key="6">
    <source>
        <dbReference type="Proteomes" id="UP000245790"/>
    </source>
</evidence>
<evidence type="ECO:0000256" key="2">
    <source>
        <dbReference type="ARBA" id="ARBA00022679"/>
    </source>
</evidence>
<dbReference type="Pfam" id="PF01553">
    <property type="entry name" value="Acyltransferase"/>
    <property type="match status" value="1"/>
</dbReference>
<reference evidence="5 6" key="1">
    <citation type="submission" date="2018-05" db="EMBL/GenBank/DDBJ databases">
        <title>Genomic Encyclopedia of Type Strains, Phase IV (KMG-IV): sequencing the most valuable type-strain genomes for metagenomic binning, comparative biology and taxonomic classification.</title>
        <authorList>
            <person name="Goeker M."/>
        </authorList>
    </citation>
    <scope>NUCLEOTIDE SEQUENCE [LARGE SCALE GENOMIC DNA]</scope>
    <source>
        <strain evidence="5 6">DSM 25350</strain>
    </source>
</reference>
<sequence length="181" mass="20898">MGWKLVGEQPALDKYVLIFAPHTSNWDVILLLLVRWASGLKPNFIGKHTLFWPPLSWFLTAIGGEPVNRTKAKNVVDQIVEKFHSKDEFKFALSPEGTRSKKDHWKTGFYRVALKAQVPIQLVFLDTRTKQTGFGPLLHPSGNIEKDFEWLRAFYQDKQGFRPHLLSEIRVNIAKEKNKSQ</sequence>
<dbReference type="PANTHER" id="PTHR10434">
    <property type="entry name" value="1-ACYL-SN-GLYCEROL-3-PHOSPHATE ACYLTRANSFERASE"/>
    <property type="match status" value="1"/>
</dbReference>
<feature type="domain" description="Phospholipid/glycerol acyltransferase" evidence="4">
    <location>
        <begin position="16"/>
        <end position="128"/>
    </location>
</feature>
<evidence type="ECO:0000256" key="1">
    <source>
        <dbReference type="ARBA" id="ARBA00005189"/>
    </source>
</evidence>
<protein>
    <submittedName>
        <fullName evidence="5">Acyltransferase-like protein</fullName>
    </submittedName>
</protein>
<comment type="pathway">
    <text evidence="1">Lipid metabolism.</text>
</comment>
<evidence type="ECO:0000259" key="4">
    <source>
        <dbReference type="SMART" id="SM00563"/>
    </source>
</evidence>
<dbReference type="GO" id="GO:0006654">
    <property type="term" value="P:phosphatidic acid biosynthetic process"/>
    <property type="evidence" value="ECO:0007669"/>
    <property type="project" value="TreeGrafter"/>
</dbReference>
<dbReference type="SMART" id="SM00563">
    <property type="entry name" value="PlsC"/>
    <property type="match status" value="1"/>
</dbReference>
<evidence type="ECO:0000256" key="3">
    <source>
        <dbReference type="ARBA" id="ARBA00023315"/>
    </source>
</evidence>
<dbReference type="EMBL" id="QGGU01000008">
    <property type="protein sequence ID" value="PWK49111.1"/>
    <property type="molecule type" value="Genomic_DNA"/>
</dbReference>
<dbReference type="PANTHER" id="PTHR10434:SF9">
    <property type="entry name" value="PHOSPHOLIPID_GLYCEROL ACYLTRANSFERASE DOMAIN-CONTAINING PROTEIN"/>
    <property type="match status" value="1"/>
</dbReference>
<keyword evidence="3 5" id="KW-0012">Acyltransferase</keyword>
<accession>A0A316FJJ9</accession>
<comment type="caution">
    <text evidence="5">The sequence shown here is derived from an EMBL/GenBank/DDBJ whole genome shotgun (WGS) entry which is preliminary data.</text>
</comment>
<dbReference type="Proteomes" id="UP000245790">
    <property type="component" value="Unassembled WGS sequence"/>
</dbReference>
<organism evidence="5 6">
    <name type="scientific">Pleionea mediterranea</name>
    <dbReference type="NCBI Taxonomy" id="523701"/>
    <lineage>
        <taxon>Bacteria</taxon>
        <taxon>Pseudomonadati</taxon>
        <taxon>Pseudomonadota</taxon>
        <taxon>Gammaproteobacteria</taxon>
        <taxon>Oceanospirillales</taxon>
        <taxon>Pleioneaceae</taxon>
        <taxon>Pleionea</taxon>
    </lineage>
</organism>
<name>A0A316FJJ9_9GAMM</name>
<evidence type="ECO:0000313" key="5">
    <source>
        <dbReference type="EMBL" id="PWK49111.1"/>
    </source>
</evidence>
<dbReference type="AlphaFoldDB" id="A0A316FJJ9"/>